<gene>
    <name evidence="2" type="primary">ISP1</name>
    <name evidence="2" type="ORF">IE077_000542</name>
</gene>
<proteinExistence type="predicted"/>
<keyword evidence="3" id="KW-1185">Reference proteome</keyword>
<dbReference type="Gene3D" id="2.30.29.30">
    <property type="entry name" value="Pleckstrin-homology domain (PH domain)/Phosphotyrosine-binding domain (PTB)"/>
    <property type="match status" value="1"/>
</dbReference>
<sequence length="161" mass="17430">MGGLSSCCSVEEAKDKVIVSEGSPTLTTMAAGTIMILENAAIAPAEDVNVFKARLQKGIGILVLLQDGTKLPCILCLNLTERAISISCDDKVRVIPISDIRQLLETKEQLWRVETKANLIEDPKCIALHLAESGNCIPIRFDSDGEKQNFASIIHAMKSAH</sequence>
<feature type="domain" description="ISP1 C-terminal" evidence="1">
    <location>
        <begin position="51"/>
        <end position="154"/>
    </location>
</feature>
<organism evidence="2 3">
    <name type="scientific">Cardiosporidium cionae</name>
    <dbReference type="NCBI Taxonomy" id="476202"/>
    <lineage>
        <taxon>Eukaryota</taxon>
        <taxon>Sar</taxon>
        <taxon>Alveolata</taxon>
        <taxon>Apicomplexa</taxon>
        <taxon>Aconoidasida</taxon>
        <taxon>Nephromycida</taxon>
        <taxon>Cardiosporidium</taxon>
    </lineage>
</organism>
<dbReference type="InterPro" id="IPR011993">
    <property type="entry name" value="PH-like_dom_sf"/>
</dbReference>
<evidence type="ECO:0000313" key="2">
    <source>
        <dbReference type="EMBL" id="KAF8822570.1"/>
    </source>
</evidence>
<name>A0ABQ7JFB0_9APIC</name>
<dbReference type="Pfam" id="PF18161">
    <property type="entry name" value="ISP1_C"/>
    <property type="match status" value="1"/>
</dbReference>
<evidence type="ECO:0000259" key="1">
    <source>
        <dbReference type="Pfam" id="PF18161"/>
    </source>
</evidence>
<dbReference type="InterPro" id="IPR041316">
    <property type="entry name" value="ISP1_C"/>
</dbReference>
<evidence type="ECO:0000313" key="3">
    <source>
        <dbReference type="Proteomes" id="UP000823046"/>
    </source>
</evidence>
<protein>
    <submittedName>
        <fullName evidence="2">IMC sub-compartment protein ISP1</fullName>
    </submittedName>
</protein>
<comment type="caution">
    <text evidence="2">The sequence shown here is derived from an EMBL/GenBank/DDBJ whole genome shotgun (WGS) entry which is preliminary data.</text>
</comment>
<reference evidence="2 3" key="1">
    <citation type="journal article" date="2020" name="bioRxiv">
        <title>Metabolic contributions of an alphaproteobacterial endosymbiont in the apicomplexan Cardiosporidium cionae.</title>
        <authorList>
            <person name="Hunter E.S."/>
            <person name="Paight C.J."/>
            <person name="Lane C.E."/>
        </authorList>
    </citation>
    <scope>NUCLEOTIDE SEQUENCE [LARGE SCALE GENOMIC DNA]</scope>
    <source>
        <strain evidence="2">ESH_2018</strain>
    </source>
</reference>
<accession>A0ABQ7JFB0</accession>
<dbReference type="Proteomes" id="UP000823046">
    <property type="component" value="Unassembled WGS sequence"/>
</dbReference>
<dbReference type="EMBL" id="JADAQX010000041">
    <property type="protein sequence ID" value="KAF8822570.1"/>
    <property type="molecule type" value="Genomic_DNA"/>
</dbReference>